<dbReference type="InParanoid" id="A0A0V1C0C1"/>
<reference evidence="1 2" key="1">
    <citation type="submission" date="2015-01" db="EMBL/GenBank/DDBJ databases">
        <title>Evolution of Trichinella species and genotypes.</title>
        <authorList>
            <person name="Korhonen P.K."/>
            <person name="Edoardo P."/>
            <person name="Giuseppe L.R."/>
            <person name="Gasser R.B."/>
        </authorList>
    </citation>
    <scope>NUCLEOTIDE SEQUENCE [LARGE SCALE GENOMIC DNA]</scope>
    <source>
        <strain evidence="1">ISS3</strain>
    </source>
</reference>
<proteinExistence type="predicted"/>
<sequence length="147" mass="16982">MLNKHVQKLQSSCKEQMEKFTLEQQHLNPTMYAMKACASRRVGEEEKSWKKNNHLYLIVEGSPKQLCLRCAIVVNISGKMTTAYANQRFHSDFIPSIMKKNFHNNLKSSSETRKKEANKRRQVRNLFSHQLYGEISPSNIAAPIAEN</sequence>
<evidence type="ECO:0000313" key="2">
    <source>
        <dbReference type="Proteomes" id="UP000054776"/>
    </source>
</evidence>
<accession>A0A0V1C0C1</accession>
<evidence type="ECO:0000313" key="1">
    <source>
        <dbReference type="EMBL" id="KRY42772.1"/>
    </source>
</evidence>
<protein>
    <submittedName>
        <fullName evidence="1">Uncharacterized protein</fullName>
    </submittedName>
</protein>
<dbReference type="EMBL" id="JYDH01000003">
    <property type="protein sequence ID" value="KRY42772.1"/>
    <property type="molecule type" value="Genomic_DNA"/>
</dbReference>
<organism evidence="1 2">
    <name type="scientific">Trichinella spiralis</name>
    <name type="common">Trichina worm</name>
    <dbReference type="NCBI Taxonomy" id="6334"/>
    <lineage>
        <taxon>Eukaryota</taxon>
        <taxon>Metazoa</taxon>
        <taxon>Ecdysozoa</taxon>
        <taxon>Nematoda</taxon>
        <taxon>Enoplea</taxon>
        <taxon>Dorylaimia</taxon>
        <taxon>Trichinellida</taxon>
        <taxon>Trichinellidae</taxon>
        <taxon>Trichinella</taxon>
    </lineage>
</organism>
<dbReference type="Proteomes" id="UP000054776">
    <property type="component" value="Unassembled WGS sequence"/>
</dbReference>
<gene>
    <name evidence="1" type="ORF">T01_13253</name>
</gene>
<keyword evidence="2" id="KW-1185">Reference proteome</keyword>
<name>A0A0V1C0C1_TRISP</name>
<comment type="caution">
    <text evidence="1">The sequence shown here is derived from an EMBL/GenBank/DDBJ whole genome shotgun (WGS) entry which is preliminary data.</text>
</comment>
<dbReference type="AlphaFoldDB" id="A0A0V1C0C1"/>